<sequence>MASLKVACMVVMCMTVVGAAPTAEAPKQPLVPSLPQSLSDVTPALHLFTSHQVMPLLTLTIYKAGKVLLPMDFFAVAKAPAKGPSLTPEPSTKAPKRDTEKSLSQKWVSLVLGGLIQDHQHAFSGMTRVLSFGLENKKKLTLLKMNAGNVVAVKL</sequence>
<evidence type="ECO:0000256" key="2">
    <source>
        <dbReference type="SAM" id="SignalP"/>
    </source>
</evidence>
<protein>
    <submittedName>
        <fullName evidence="3">Uncharacterized protein</fullName>
    </submittedName>
</protein>
<keyword evidence="2" id="KW-0732">Signal</keyword>
<name>A0A8T0JTX9_PHAAN</name>
<feature type="region of interest" description="Disordered" evidence="1">
    <location>
        <begin position="81"/>
        <end position="100"/>
    </location>
</feature>
<dbReference type="Proteomes" id="UP000743370">
    <property type="component" value="Unassembled WGS sequence"/>
</dbReference>
<feature type="signal peptide" evidence="2">
    <location>
        <begin position="1"/>
        <end position="19"/>
    </location>
</feature>
<evidence type="ECO:0000313" key="4">
    <source>
        <dbReference type="Proteomes" id="UP000743370"/>
    </source>
</evidence>
<feature type="chain" id="PRO_5035762494" evidence="2">
    <location>
        <begin position="20"/>
        <end position="155"/>
    </location>
</feature>
<comment type="caution">
    <text evidence="3">The sequence shown here is derived from an EMBL/GenBank/DDBJ whole genome shotgun (WGS) entry which is preliminary data.</text>
</comment>
<organism evidence="3 4">
    <name type="scientific">Phaseolus angularis</name>
    <name type="common">Azuki bean</name>
    <name type="synonym">Vigna angularis</name>
    <dbReference type="NCBI Taxonomy" id="3914"/>
    <lineage>
        <taxon>Eukaryota</taxon>
        <taxon>Viridiplantae</taxon>
        <taxon>Streptophyta</taxon>
        <taxon>Embryophyta</taxon>
        <taxon>Tracheophyta</taxon>
        <taxon>Spermatophyta</taxon>
        <taxon>Magnoliopsida</taxon>
        <taxon>eudicotyledons</taxon>
        <taxon>Gunneridae</taxon>
        <taxon>Pentapetalae</taxon>
        <taxon>rosids</taxon>
        <taxon>fabids</taxon>
        <taxon>Fabales</taxon>
        <taxon>Fabaceae</taxon>
        <taxon>Papilionoideae</taxon>
        <taxon>50 kb inversion clade</taxon>
        <taxon>NPAAA clade</taxon>
        <taxon>indigoferoid/millettioid clade</taxon>
        <taxon>Phaseoleae</taxon>
        <taxon>Vigna</taxon>
    </lineage>
</organism>
<dbReference type="EMBL" id="JABFOF010000009">
    <property type="protein sequence ID" value="KAG2380339.1"/>
    <property type="molecule type" value="Genomic_DNA"/>
</dbReference>
<proteinExistence type="predicted"/>
<accession>A0A8T0JTX9</accession>
<evidence type="ECO:0000313" key="3">
    <source>
        <dbReference type="EMBL" id="KAG2380339.1"/>
    </source>
</evidence>
<reference evidence="3 4" key="1">
    <citation type="submission" date="2020-05" db="EMBL/GenBank/DDBJ databases">
        <title>Vigna angularis (adzuki bean) Var. LongXiaoDou No. 4 denovo assembly.</title>
        <authorList>
            <person name="Xiang H."/>
        </authorList>
    </citation>
    <scope>NUCLEOTIDE SEQUENCE [LARGE SCALE GENOMIC DNA]</scope>
    <source>
        <tissue evidence="3">Leaf</tissue>
    </source>
</reference>
<dbReference type="AlphaFoldDB" id="A0A8T0JTX9"/>
<evidence type="ECO:0000256" key="1">
    <source>
        <dbReference type="SAM" id="MobiDB-lite"/>
    </source>
</evidence>
<gene>
    <name evidence="3" type="ORF">HKW66_Vig0171180</name>
</gene>